<dbReference type="GO" id="GO:0016491">
    <property type="term" value="F:oxidoreductase activity"/>
    <property type="evidence" value="ECO:0007669"/>
    <property type="project" value="UniProtKB-KW"/>
</dbReference>
<evidence type="ECO:0000259" key="2">
    <source>
        <dbReference type="Pfam" id="PF01266"/>
    </source>
</evidence>
<dbReference type="InterPro" id="IPR006076">
    <property type="entry name" value="FAD-dep_OxRdtase"/>
</dbReference>
<evidence type="ECO:0000256" key="1">
    <source>
        <dbReference type="ARBA" id="ARBA00023002"/>
    </source>
</evidence>
<organism evidence="3 4">
    <name type="scientific">Chania multitudinisentens RB-25</name>
    <dbReference type="NCBI Taxonomy" id="1441930"/>
    <lineage>
        <taxon>Bacteria</taxon>
        <taxon>Pseudomonadati</taxon>
        <taxon>Pseudomonadota</taxon>
        <taxon>Gammaproteobacteria</taxon>
        <taxon>Enterobacterales</taxon>
        <taxon>Yersiniaceae</taxon>
        <taxon>Chania</taxon>
    </lineage>
</organism>
<dbReference type="KEGG" id="sfo:Z042_01685"/>
<protein>
    <submittedName>
        <fullName evidence="3">D-amino acid oxidase</fullName>
    </submittedName>
</protein>
<reference evidence="3 4" key="2">
    <citation type="submission" date="2015-03" db="EMBL/GenBank/DDBJ databases">
        <authorList>
            <person name="Chan K.-G."/>
        </authorList>
    </citation>
    <scope>NUCLEOTIDE SEQUENCE [LARGE SCALE GENOMIC DNA]</scope>
    <source>
        <strain evidence="3 4">RB-25</strain>
    </source>
</reference>
<gene>
    <name evidence="3" type="ORF">Z042_01685</name>
</gene>
<dbReference type="PATRIC" id="fig|1441930.4.peg.345"/>
<accession>W0L406</accession>
<dbReference type="SUPFAM" id="SSF51905">
    <property type="entry name" value="FAD/NAD(P)-binding domain"/>
    <property type="match status" value="1"/>
</dbReference>
<proteinExistence type="predicted"/>
<sequence length="371" mass="39320">MVAADVIVVGAGIIGAACAWHLAKQGDRVLLVDNRQPGATAAGMGHLVCMDDNPAELALSAYSLRLWRDVVECMPPDCAWQGCGTLWLAEHQDEMALAGMKQQRLAASGVVSEILTSAQVAAWEPMLRSGLAGGLRVAGDGIVYAPNVARWLVADAEARVTTRYGEAVALDRQTVQLMSGEKLTAPVVILACGLQADHLLPQPLLRAKKGHLAITDRYPPQVRHQLVELGYGASAHADSGTSVAFNVQPRPTGQLLIGSSRQFDSLEPAIDPSLLAAMLARATGFLPALAQMNIIRCWSGFRAATADGLPLLGPHPHHSWLWLALGHEGLGVTTALGSAALIAAQIHNYQAEIDDTPYRASRLFAAEALPV</sequence>
<name>W0L406_9GAMM</name>
<dbReference type="STRING" id="1441930.Z042_01685"/>
<dbReference type="HOGENOM" id="CLU_007884_4_3_6"/>
<dbReference type="SUPFAM" id="SSF54373">
    <property type="entry name" value="FAD-linked reductases, C-terminal domain"/>
    <property type="match status" value="1"/>
</dbReference>
<dbReference type="InterPro" id="IPR036188">
    <property type="entry name" value="FAD/NAD-bd_sf"/>
</dbReference>
<evidence type="ECO:0000313" key="4">
    <source>
        <dbReference type="Proteomes" id="UP000019030"/>
    </source>
</evidence>
<reference evidence="3 4" key="1">
    <citation type="submission" date="2014-01" db="EMBL/GenBank/DDBJ databases">
        <title>Isolation of Serratia multitudinisentens RB-25 from Ex-Landfill site.</title>
        <authorList>
            <person name="Robson E.H.J."/>
        </authorList>
    </citation>
    <scope>NUCLEOTIDE SEQUENCE [LARGE SCALE GENOMIC DNA]</scope>
    <source>
        <strain evidence="3 4">RB-25</strain>
    </source>
</reference>
<dbReference type="Pfam" id="PF01266">
    <property type="entry name" value="DAO"/>
    <property type="match status" value="1"/>
</dbReference>
<keyword evidence="1" id="KW-0560">Oxidoreductase</keyword>
<dbReference type="AlphaFoldDB" id="W0L406"/>
<feature type="domain" description="FAD dependent oxidoreductase" evidence="2">
    <location>
        <begin position="5"/>
        <end position="344"/>
    </location>
</feature>
<evidence type="ECO:0000313" key="3">
    <source>
        <dbReference type="EMBL" id="AHG18488.1"/>
    </source>
</evidence>
<dbReference type="Gene3D" id="3.50.50.60">
    <property type="entry name" value="FAD/NAD(P)-binding domain"/>
    <property type="match status" value="1"/>
</dbReference>
<dbReference type="PANTHER" id="PTHR13847:SF287">
    <property type="entry name" value="FAD-DEPENDENT OXIDOREDUCTASE DOMAIN-CONTAINING PROTEIN 1"/>
    <property type="match status" value="1"/>
</dbReference>
<dbReference type="GO" id="GO:0005737">
    <property type="term" value="C:cytoplasm"/>
    <property type="evidence" value="ECO:0007669"/>
    <property type="project" value="TreeGrafter"/>
</dbReference>
<keyword evidence="4" id="KW-1185">Reference proteome</keyword>
<dbReference type="PANTHER" id="PTHR13847">
    <property type="entry name" value="SARCOSINE DEHYDROGENASE-RELATED"/>
    <property type="match status" value="1"/>
</dbReference>
<dbReference type="eggNOG" id="COG0665">
    <property type="taxonomic scope" value="Bacteria"/>
</dbReference>
<dbReference type="EMBL" id="CP007044">
    <property type="protein sequence ID" value="AHG18488.1"/>
    <property type="molecule type" value="Genomic_DNA"/>
</dbReference>
<dbReference type="Gene3D" id="3.30.9.10">
    <property type="entry name" value="D-Amino Acid Oxidase, subunit A, domain 2"/>
    <property type="match status" value="1"/>
</dbReference>
<dbReference type="RefSeq" id="WP_024911055.1">
    <property type="nucleotide sequence ID" value="NZ_CP007044.2"/>
</dbReference>
<dbReference type="Proteomes" id="UP000019030">
    <property type="component" value="Chromosome"/>
</dbReference>
<dbReference type="OrthoDB" id="9806257at2"/>